<evidence type="ECO:0000256" key="7">
    <source>
        <dbReference type="ARBA" id="ARBA00022679"/>
    </source>
</evidence>
<dbReference type="InterPro" id="IPR000682">
    <property type="entry name" value="PCMT"/>
</dbReference>
<comment type="similarity">
    <text evidence="2">Belongs to the methyltransferase superfamily. L-isoaspartyl/D-aspartyl protein methyltransferase family.</text>
</comment>
<evidence type="ECO:0000256" key="8">
    <source>
        <dbReference type="ARBA" id="ARBA00022691"/>
    </source>
</evidence>
<dbReference type="Gene3D" id="3.40.50.150">
    <property type="entry name" value="Vaccinia Virus protein VP39"/>
    <property type="match status" value="1"/>
</dbReference>
<dbReference type="PANTHER" id="PTHR11579">
    <property type="entry name" value="PROTEIN-L-ISOASPARTATE O-METHYLTRANSFERASE"/>
    <property type="match status" value="1"/>
</dbReference>
<evidence type="ECO:0000256" key="1">
    <source>
        <dbReference type="ARBA" id="ARBA00004496"/>
    </source>
</evidence>
<keyword evidence="13" id="KW-1185">Reference proteome</keyword>
<evidence type="ECO:0000256" key="11">
    <source>
        <dbReference type="ARBA" id="ARBA00031350"/>
    </source>
</evidence>
<dbReference type="PANTHER" id="PTHR11579:SF0">
    <property type="entry name" value="PROTEIN-L-ISOASPARTATE(D-ASPARTATE) O-METHYLTRANSFERASE"/>
    <property type="match status" value="1"/>
</dbReference>
<dbReference type="EMBL" id="JBHMCT010000005">
    <property type="protein sequence ID" value="MFB9553763.1"/>
    <property type="molecule type" value="Genomic_DNA"/>
</dbReference>
<organism evidence="12 13">
    <name type="scientific">Streptomyces roseoviridis</name>
    <dbReference type="NCBI Taxonomy" id="67361"/>
    <lineage>
        <taxon>Bacteria</taxon>
        <taxon>Bacillati</taxon>
        <taxon>Actinomycetota</taxon>
        <taxon>Actinomycetes</taxon>
        <taxon>Kitasatosporales</taxon>
        <taxon>Streptomycetaceae</taxon>
        <taxon>Streptomyces</taxon>
    </lineage>
</organism>
<evidence type="ECO:0000256" key="9">
    <source>
        <dbReference type="ARBA" id="ARBA00030757"/>
    </source>
</evidence>
<comment type="caution">
    <text evidence="12">The sequence shown here is derived from an EMBL/GenBank/DDBJ whole genome shotgun (WGS) entry which is preliminary data.</text>
</comment>
<keyword evidence="6 12" id="KW-0489">Methyltransferase</keyword>
<keyword evidence="5" id="KW-0963">Cytoplasm</keyword>
<keyword evidence="8" id="KW-0949">S-adenosyl-L-methionine</keyword>
<evidence type="ECO:0000256" key="4">
    <source>
        <dbReference type="ARBA" id="ARBA00013346"/>
    </source>
</evidence>
<dbReference type="RefSeq" id="WP_345486165.1">
    <property type="nucleotide sequence ID" value="NZ_BAAAWU010000001.1"/>
</dbReference>
<dbReference type="GO" id="GO:0008168">
    <property type="term" value="F:methyltransferase activity"/>
    <property type="evidence" value="ECO:0007669"/>
    <property type="project" value="UniProtKB-KW"/>
</dbReference>
<evidence type="ECO:0000313" key="13">
    <source>
        <dbReference type="Proteomes" id="UP001589716"/>
    </source>
</evidence>
<evidence type="ECO:0000256" key="3">
    <source>
        <dbReference type="ARBA" id="ARBA00011890"/>
    </source>
</evidence>
<name>A0ABV5QLM2_9ACTN</name>
<dbReference type="GO" id="GO:0032259">
    <property type="term" value="P:methylation"/>
    <property type="evidence" value="ECO:0007669"/>
    <property type="project" value="UniProtKB-KW"/>
</dbReference>
<dbReference type="Pfam" id="PF01135">
    <property type="entry name" value="PCMT"/>
    <property type="match status" value="1"/>
</dbReference>
<proteinExistence type="inferred from homology"/>
<reference evidence="12 13" key="1">
    <citation type="submission" date="2024-09" db="EMBL/GenBank/DDBJ databases">
        <authorList>
            <person name="Sun Q."/>
            <person name="Mori K."/>
        </authorList>
    </citation>
    <scope>NUCLEOTIDE SEQUENCE [LARGE SCALE GENOMIC DNA]</scope>
    <source>
        <strain evidence="12 13">JCM 4414</strain>
    </source>
</reference>
<sequence>MTATDLAATERIALCGLLGAVNDDLGTPMGSEWERAAWAVPRSTFVPERIYLGDELEPCDRTNAPETWLRAVYANDSVVTQINDGEDPEGGERWASSSASAPSIVFRMLHMLDVHDGHRVLEIGTGTGWSAGLLAHAAGPGNVTTVEVDPALASEARERLCGKDVPADVITGDGAEGYADHAPYDRLVATCSVRSVPRPWVDQVKPGGVILTPWESPWVCYGLLRMTVDDTGTASGPFSPHSAFMLMRNQRTDLRIYRDVVRDDHQPDESTTSLPPWRVTGDDLAAQFAMGLQLRDVWWTWHDKPDVEGVTSRLWVATTDATSWAAVDWDGESDDRFTVWQHGPRRLWGEVEAAHAWWLLHDRPGPERFGLTVTATGESAWLDTPDQPVPTAR</sequence>
<evidence type="ECO:0000256" key="10">
    <source>
        <dbReference type="ARBA" id="ARBA00031323"/>
    </source>
</evidence>
<evidence type="ECO:0000256" key="6">
    <source>
        <dbReference type="ARBA" id="ARBA00022603"/>
    </source>
</evidence>
<gene>
    <name evidence="12" type="ORF">ACFFTP_06065</name>
</gene>
<accession>A0ABV5QLM2</accession>
<keyword evidence="7" id="KW-0808">Transferase</keyword>
<dbReference type="CDD" id="cd02440">
    <property type="entry name" value="AdoMet_MTases"/>
    <property type="match status" value="1"/>
</dbReference>
<comment type="subcellular location">
    <subcellularLocation>
        <location evidence="1">Cytoplasm</location>
    </subcellularLocation>
</comment>
<evidence type="ECO:0000256" key="5">
    <source>
        <dbReference type="ARBA" id="ARBA00022490"/>
    </source>
</evidence>
<dbReference type="InterPro" id="IPR029063">
    <property type="entry name" value="SAM-dependent_MTases_sf"/>
</dbReference>
<dbReference type="SUPFAM" id="SSF53335">
    <property type="entry name" value="S-adenosyl-L-methionine-dependent methyltransferases"/>
    <property type="match status" value="1"/>
</dbReference>
<dbReference type="Proteomes" id="UP001589716">
    <property type="component" value="Unassembled WGS sequence"/>
</dbReference>
<evidence type="ECO:0000313" key="12">
    <source>
        <dbReference type="EMBL" id="MFB9553763.1"/>
    </source>
</evidence>
<protein>
    <recommendedName>
        <fullName evidence="4">Protein-L-isoaspartate O-methyltransferase</fullName>
        <ecNumber evidence="3">2.1.1.77</ecNumber>
    </recommendedName>
    <alternativeName>
        <fullName evidence="11">L-isoaspartyl protein carboxyl methyltransferase</fullName>
    </alternativeName>
    <alternativeName>
        <fullName evidence="9">Protein L-isoaspartyl methyltransferase</fullName>
    </alternativeName>
    <alternativeName>
        <fullName evidence="10">Protein-beta-aspartate methyltransferase</fullName>
    </alternativeName>
</protein>
<evidence type="ECO:0000256" key="2">
    <source>
        <dbReference type="ARBA" id="ARBA00005369"/>
    </source>
</evidence>
<dbReference type="EC" id="2.1.1.77" evidence="3"/>